<evidence type="ECO:0000313" key="6">
    <source>
        <dbReference type="EMBL" id="RGL08401.1"/>
    </source>
</evidence>
<dbReference type="GO" id="GO:0000976">
    <property type="term" value="F:transcription cis-regulatory region binding"/>
    <property type="evidence" value="ECO:0007669"/>
    <property type="project" value="TreeGrafter"/>
</dbReference>
<evidence type="ECO:0000256" key="2">
    <source>
        <dbReference type="PROSITE-ProRule" id="PRU00169"/>
    </source>
</evidence>
<dbReference type="CDD" id="cd00383">
    <property type="entry name" value="trans_reg_C"/>
    <property type="match status" value="1"/>
</dbReference>
<dbReference type="GO" id="GO:0006355">
    <property type="term" value="P:regulation of DNA-templated transcription"/>
    <property type="evidence" value="ECO:0007669"/>
    <property type="project" value="InterPro"/>
</dbReference>
<dbReference type="PROSITE" id="PS50110">
    <property type="entry name" value="RESPONSE_REGULATORY"/>
    <property type="match status" value="1"/>
</dbReference>
<evidence type="ECO:0000256" key="1">
    <source>
        <dbReference type="ARBA" id="ARBA00023125"/>
    </source>
</evidence>
<dbReference type="InterPro" id="IPR011006">
    <property type="entry name" value="CheY-like_superfamily"/>
</dbReference>
<name>A0A3E4QQC2_9ACTN</name>
<keyword evidence="1 3" id="KW-0238">DNA-binding</keyword>
<reference evidence="6 7" key="1">
    <citation type="submission" date="2018-08" db="EMBL/GenBank/DDBJ databases">
        <title>A genome reference for cultivated species of the human gut microbiota.</title>
        <authorList>
            <person name="Zou Y."/>
            <person name="Xue W."/>
            <person name="Luo G."/>
        </authorList>
    </citation>
    <scope>NUCLEOTIDE SEQUENCE [LARGE SCALE GENOMIC DNA]</scope>
    <source>
        <strain evidence="6 7">TF08-14</strain>
    </source>
</reference>
<dbReference type="Pfam" id="PF00486">
    <property type="entry name" value="Trans_reg_C"/>
    <property type="match status" value="1"/>
</dbReference>
<dbReference type="SMART" id="SM00862">
    <property type="entry name" value="Trans_reg_C"/>
    <property type="match status" value="1"/>
</dbReference>
<proteinExistence type="predicted"/>
<feature type="domain" description="OmpR/PhoB-type" evidence="5">
    <location>
        <begin position="125"/>
        <end position="221"/>
    </location>
</feature>
<gene>
    <name evidence="6" type="ORF">DXC81_08460</name>
</gene>
<dbReference type="Gene3D" id="1.10.10.10">
    <property type="entry name" value="Winged helix-like DNA-binding domain superfamily/Winged helix DNA-binding domain"/>
    <property type="match status" value="1"/>
</dbReference>
<dbReference type="Gene3D" id="6.10.250.690">
    <property type="match status" value="1"/>
</dbReference>
<keyword evidence="2" id="KW-0597">Phosphoprotein</keyword>
<feature type="modified residue" description="4-aspartylphosphate" evidence="2">
    <location>
        <position position="52"/>
    </location>
</feature>
<dbReference type="RefSeq" id="WP_117680007.1">
    <property type="nucleotide sequence ID" value="NZ_CAJJKC010000004.1"/>
</dbReference>
<dbReference type="GO" id="GO:0005829">
    <property type="term" value="C:cytosol"/>
    <property type="evidence" value="ECO:0007669"/>
    <property type="project" value="TreeGrafter"/>
</dbReference>
<evidence type="ECO:0000313" key="7">
    <source>
        <dbReference type="Proteomes" id="UP000260943"/>
    </source>
</evidence>
<sequence length="221" mass="24715">MALIYVVEDDASIRGELLQVLERNGYETRWCERFDTVVDEVLAASPDLVLLDLTLPDTDGQFICRELRAVSSVPIMVLTSRVTEIDEVMSMNMGADDFVPKPYSARVLVARIEALLRRVAGSSETQLLRHNGVEIDPARSLAYANGRQVELTKNEMRILTLLVSKAGTIVSREALMRDLWDSDAFVDDNTLTVNINRLRGTLEKIGVKGYLTTHRGRGYSV</sequence>
<dbReference type="PROSITE" id="PS51755">
    <property type="entry name" value="OMPR_PHOB"/>
    <property type="match status" value="1"/>
</dbReference>
<accession>A0A3E4QQC2</accession>
<dbReference type="SUPFAM" id="SSF46894">
    <property type="entry name" value="C-terminal effector domain of the bipartite response regulators"/>
    <property type="match status" value="1"/>
</dbReference>
<dbReference type="Proteomes" id="UP000260943">
    <property type="component" value="Unassembled WGS sequence"/>
</dbReference>
<dbReference type="SUPFAM" id="SSF52172">
    <property type="entry name" value="CheY-like"/>
    <property type="match status" value="1"/>
</dbReference>
<dbReference type="InterPro" id="IPR036388">
    <property type="entry name" value="WH-like_DNA-bd_sf"/>
</dbReference>
<dbReference type="EMBL" id="QSRJ01000010">
    <property type="protein sequence ID" value="RGL08401.1"/>
    <property type="molecule type" value="Genomic_DNA"/>
</dbReference>
<comment type="caution">
    <text evidence="6">The sequence shown here is derived from an EMBL/GenBank/DDBJ whole genome shotgun (WGS) entry which is preliminary data.</text>
</comment>
<dbReference type="InterPro" id="IPR016032">
    <property type="entry name" value="Sig_transdc_resp-reg_C-effctor"/>
</dbReference>
<organism evidence="6 7">
    <name type="scientific">Collinsella tanakaei</name>
    <dbReference type="NCBI Taxonomy" id="626935"/>
    <lineage>
        <taxon>Bacteria</taxon>
        <taxon>Bacillati</taxon>
        <taxon>Actinomycetota</taxon>
        <taxon>Coriobacteriia</taxon>
        <taxon>Coriobacteriales</taxon>
        <taxon>Coriobacteriaceae</taxon>
        <taxon>Collinsella</taxon>
    </lineage>
</organism>
<feature type="DNA-binding region" description="OmpR/PhoB-type" evidence="3">
    <location>
        <begin position="125"/>
        <end position="221"/>
    </location>
</feature>
<dbReference type="InterPro" id="IPR001867">
    <property type="entry name" value="OmpR/PhoB-type_DNA-bd"/>
</dbReference>
<evidence type="ECO:0000256" key="3">
    <source>
        <dbReference type="PROSITE-ProRule" id="PRU01091"/>
    </source>
</evidence>
<feature type="domain" description="Response regulatory" evidence="4">
    <location>
        <begin position="3"/>
        <end position="116"/>
    </location>
</feature>
<dbReference type="GO" id="GO:0032993">
    <property type="term" value="C:protein-DNA complex"/>
    <property type="evidence" value="ECO:0007669"/>
    <property type="project" value="TreeGrafter"/>
</dbReference>
<dbReference type="GO" id="GO:0000156">
    <property type="term" value="F:phosphorelay response regulator activity"/>
    <property type="evidence" value="ECO:0007669"/>
    <property type="project" value="TreeGrafter"/>
</dbReference>
<dbReference type="AlphaFoldDB" id="A0A3E4QQC2"/>
<dbReference type="PANTHER" id="PTHR48111">
    <property type="entry name" value="REGULATOR OF RPOS"/>
    <property type="match status" value="1"/>
</dbReference>
<dbReference type="Gene3D" id="3.40.50.2300">
    <property type="match status" value="1"/>
</dbReference>
<evidence type="ECO:0000259" key="4">
    <source>
        <dbReference type="PROSITE" id="PS50110"/>
    </source>
</evidence>
<dbReference type="SMART" id="SM00448">
    <property type="entry name" value="REC"/>
    <property type="match status" value="1"/>
</dbReference>
<evidence type="ECO:0000259" key="5">
    <source>
        <dbReference type="PROSITE" id="PS51755"/>
    </source>
</evidence>
<dbReference type="InterPro" id="IPR039420">
    <property type="entry name" value="WalR-like"/>
</dbReference>
<dbReference type="InterPro" id="IPR001789">
    <property type="entry name" value="Sig_transdc_resp-reg_receiver"/>
</dbReference>
<protein>
    <submittedName>
        <fullName evidence="6">DNA-binding response regulator</fullName>
    </submittedName>
</protein>
<dbReference type="PANTHER" id="PTHR48111:SF43">
    <property type="entry name" value="STAGE 0 SPORULATION PROTEIN A HOMOLOG"/>
    <property type="match status" value="1"/>
</dbReference>
<dbReference type="Pfam" id="PF00072">
    <property type="entry name" value="Response_reg"/>
    <property type="match status" value="1"/>
</dbReference>